<dbReference type="EMBL" id="UGOD01000003">
    <property type="protein sequence ID" value="STX81344.1"/>
    <property type="molecule type" value="Genomic_DNA"/>
</dbReference>
<dbReference type="RefSeq" id="WP_242604780.1">
    <property type="nucleotide sequence ID" value="NZ_CAAAHP010000010.1"/>
</dbReference>
<evidence type="ECO:0000313" key="2">
    <source>
        <dbReference type="Proteomes" id="UP000254794"/>
    </source>
</evidence>
<reference evidence="1 2" key="1">
    <citation type="submission" date="2018-06" db="EMBL/GenBank/DDBJ databases">
        <authorList>
            <consortium name="Pathogen Informatics"/>
            <person name="Doyle S."/>
        </authorList>
    </citation>
    <scope>NUCLEOTIDE SEQUENCE [LARGE SCALE GENOMIC DNA]</scope>
    <source>
        <strain evidence="1 2">NCTC13316</strain>
    </source>
</reference>
<keyword evidence="2" id="KW-1185">Reference proteome</keyword>
<evidence type="ECO:0000313" key="1">
    <source>
        <dbReference type="EMBL" id="STX81344.1"/>
    </source>
</evidence>
<accession>A0A378KHT8</accession>
<protein>
    <submittedName>
        <fullName evidence="1">Phage_integrase</fullName>
    </submittedName>
</protein>
<gene>
    <name evidence="1" type="ORF">NCTC13316_03213</name>
</gene>
<name>A0A378KHT8_9GAMM</name>
<dbReference type="AlphaFoldDB" id="A0A378KHT8"/>
<sequence length="46" mass="5002">MPREGKAKVLTDAEFKKLLAVAKDSSLAIRNIALIYCSLGLGLRVK</sequence>
<organism evidence="1 2">
    <name type="scientific">Legionella busanensis</name>
    <dbReference type="NCBI Taxonomy" id="190655"/>
    <lineage>
        <taxon>Bacteria</taxon>
        <taxon>Pseudomonadati</taxon>
        <taxon>Pseudomonadota</taxon>
        <taxon>Gammaproteobacteria</taxon>
        <taxon>Legionellales</taxon>
        <taxon>Legionellaceae</taxon>
        <taxon>Legionella</taxon>
    </lineage>
</organism>
<dbReference type="Proteomes" id="UP000254794">
    <property type="component" value="Unassembled WGS sequence"/>
</dbReference>
<proteinExistence type="predicted"/>